<keyword evidence="7" id="KW-1064">Adaptive immunity</keyword>
<feature type="region of interest" description="Disordered" evidence="14">
    <location>
        <begin position="143"/>
        <end position="171"/>
    </location>
</feature>
<dbReference type="Ensembl" id="ENSPCLT00000002238.1">
    <property type="protein sequence ID" value="ENSPCLP00000001671.1"/>
    <property type="gene ID" value="ENSPCLG00000001379.1"/>
</dbReference>
<comment type="subcellular location">
    <subcellularLocation>
        <location evidence="1">Cell membrane</location>
        <topology evidence="1">Single-pass type I membrane protein</topology>
    </subcellularLocation>
</comment>
<evidence type="ECO:0000256" key="7">
    <source>
        <dbReference type="ARBA" id="ARBA00023130"/>
    </source>
</evidence>
<keyword evidence="5" id="KW-0391">Immunity</keyword>
<evidence type="ECO:0000256" key="16">
    <source>
        <dbReference type="SAM" id="SignalP"/>
    </source>
</evidence>
<feature type="transmembrane region" description="Helical" evidence="15">
    <location>
        <begin position="183"/>
        <end position="204"/>
    </location>
</feature>
<evidence type="ECO:0000256" key="2">
    <source>
        <dbReference type="ARBA" id="ARBA00022475"/>
    </source>
</evidence>
<evidence type="ECO:0000256" key="15">
    <source>
        <dbReference type="SAM" id="Phobius"/>
    </source>
</evidence>
<dbReference type="InterPro" id="IPR007110">
    <property type="entry name" value="Ig-like_dom"/>
</dbReference>
<name>A0A669PIZ8_PHACC</name>
<reference evidence="18" key="2">
    <citation type="submission" date="2025-09" db="UniProtKB">
        <authorList>
            <consortium name="Ensembl"/>
        </authorList>
    </citation>
    <scope>IDENTIFICATION</scope>
</reference>
<dbReference type="InterPro" id="IPR013783">
    <property type="entry name" value="Ig-like_fold"/>
</dbReference>
<evidence type="ECO:0000256" key="10">
    <source>
        <dbReference type="ARBA" id="ARBA00023157"/>
    </source>
</evidence>
<keyword evidence="12" id="KW-0449">Lipoprotein</keyword>
<evidence type="ECO:0000313" key="18">
    <source>
        <dbReference type="Ensembl" id="ENSPCLP00000001671.1"/>
    </source>
</evidence>
<evidence type="ECO:0000256" key="14">
    <source>
        <dbReference type="SAM" id="MobiDB-lite"/>
    </source>
</evidence>
<dbReference type="GO" id="GO:0002456">
    <property type="term" value="P:T cell mediated immunity"/>
    <property type="evidence" value="ECO:0007669"/>
    <property type="project" value="TreeGrafter"/>
</dbReference>
<keyword evidence="11" id="KW-0325">Glycoprotein</keyword>
<dbReference type="GO" id="GO:0009897">
    <property type="term" value="C:external side of plasma membrane"/>
    <property type="evidence" value="ECO:0007669"/>
    <property type="project" value="TreeGrafter"/>
</dbReference>
<evidence type="ECO:0000256" key="8">
    <source>
        <dbReference type="ARBA" id="ARBA00023136"/>
    </source>
</evidence>
<evidence type="ECO:0000256" key="6">
    <source>
        <dbReference type="ARBA" id="ARBA00022989"/>
    </source>
</evidence>
<dbReference type="Gene3D" id="2.60.40.10">
    <property type="entry name" value="Immunoglobulins"/>
    <property type="match status" value="1"/>
</dbReference>
<dbReference type="InterPro" id="IPR015468">
    <property type="entry name" value="CD8_asu"/>
</dbReference>
<reference evidence="18" key="1">
    <citation type="submission" date="2025-08" db="UniProtKB">
        <authorList>
            <consortium name="Ensembl"/>
        </authorList>
    </citation>
    <scope>IDENTIFICATION</scope>
</reference>
<proteinExistence type="predicted"/>
<dbReference type="GO" id="GO:0045065">
    <property type="term" value="P:cytotoxic T cell differentiation"/>
    <property type="evidence" value="ECO:0007669"/>
    <property type="project" value="TreeGrafter"/>
</dbReference>
<feature type="signal peptide" evidence="16">
    <location>
        <begin position="1"/>
        <end position="21"/>
    </location>
</feature>
<keyword evidence="6 15" id="KW-1133">Transmembrane helix</keyword>
<evidence type="ECO:0000313" key="19">
    <source>
        <dbReference type="Proteomes" id="UP000472261"/>
    </source>
</evidence>
<keyword evidence="13" id="KW-0393">Immunoglobulin domain</keyword>
<evidence type="ECO:0000259" key="17">
    <source>
        <dbReference type="PROSITE" id="PS50835"/>
    </source>
</evidence>
<keyword evidence="2" id="KW-1003">Cell membrane</keyword>
<evidence type="ECO:0000256" key="12">
    <source>
        <dbReference type="ARBA" id="ARBA00023288"/>
    </source>
</evidence>
<sequence>TMAGSPALLLLLSLGLCCTGAQEQRDAVVIRFLNRRIIQPQEGQRLELDCWRNKTSWKITWIRLDKDGNLHFILSSTHSYSSTMQEGEKTAPNFEVLWRGNFYRLVVKSFRAQDEGIYFCINYINPGLHISSGQPAFFPVKTTGAPTTHDATTQSQVTTKDNSQQGPHAGTSNKNTPRFYCKMAMWVNLAGVCLLLLTVITITITHCQSKLHPDTLQRFLQPHTTEHSPLLQGNALSACCSHCASRTQGMLKDCS</sequence>
<evidence type="ECO:0000256" key="3">
    <source>
        <dbReference type="ARBA" id="ARBA00022692"/>
    </source>
</evidence>
<keyword evidence="10" id="KW-1015">Disulfide bond</keyword>
<evidence type="ECO:0000256" key="5">
    <source>
        <dbReference type="ARBA" id="ARBA00022859"/>
    </source>
</evidence>
<dbReference type="SUPFAM" id="SSF48726">
    <property type="entry name" value="Immunoglobulin"/>
    <property type="match status" value="1"/>
</dbReference>
<organism evidence="18 19">
    <name type="scientific">Phasianus colchicus</name>
    <name type="common">Common pheasant</name>
    <dbReference type="NCBI Taxonomy" id="9054"/>
    <lineage>
        <taxon>Eukaryota</taxon>
        <taxon>Metazoa</taxon>
        <taxon>Chordata</taxon>
        <taxon>Craniata</taxon>
        <taxon>Vertebrata</taxon>
        <taxon>Euteleostomi</taxon>
        <taxon>Archelosauria</taxon>
        <taxon>Archosauria</taxon>
        <taxon>Dinosauria</taxon>
        <taxon>Saurischia</taxon>
        <taxon>Theropoda</taxon>
        <taxon>Coelurosauria</taxon>
        <taxon>Aves</taxon>
        <taxon>Neognathae</taxon>
        <taxon>Galloanserae</taxon>
        <taxon>Galliformes</taxon>
        <taxon>Phasianidae</taxon>
        <taxon>Phasianinae</taxon>
        <taxon>Phasianus</taxon>
    </lineage>
</organism>
<evidence type="ECO:0000256" key="4">
    <source>
        <dbReference type="ARBA" id="ARBA00022729"/>
    </source>
</evidence>
<dbReference type="Proteomes" id="UP000472261">
    <property type="component" value="Unplaced"/>
</dbReference>
<feature type="chain" id="PRO_5025483308" description="Ig-like domain-containing protein" evidence="16">
    <location>
        <begin position="22"/>
        <end position="255"/>
    </location>
</feature>
<evidence type="ECO:0000256" key="11">
    <source>
        <dbReference type="ARBA" id="ARBA00023180"/>
    </source>
</evidence>
<dbReference type="PANTHER" id="PTHR10441:SF2">
    <property type="entry name" value="T-CELL SURFACE GLYCOPROTEIN CD8 ALPHA CHAIN"/>
    <property type="match status" value="1"/>
</dbReference>
<evidence type="ECO:0000256" key="1">
    <source>
        <dbReference type="ARBA" id="ARBA00004251"/>
    </source>
</evidence>
<dbReference type="PROSITE" id="PS50835">
    <property type="entry name" value="IG_LIKE"/>
    <property type="match status" value="1"/>
</dbReference>
<protein>
    <recommendedName>
        <fullName evidence="17">Ig-like domain-containing protein</fullName>
    </recommendedName>
</protein>
<dbReference type="OMA" id="ITWIRLD"/>
<evidence type="ECO:0000256" key="9">
    <source>
        <dbReference type="ARBA" id="ARBA00023139"/>
    </source>
</evidence>
<dbReference type="PANTHER" id="PTHR10441">
    <property type="entry name" value="CD8 ALPHA CHAIN"/>
    <property type="match status" value="1"/>
</dbReference>
<evidence type="ECO:0000256" key="13">
    <source>
        <dbReference type="ARBA" id="ARBA00023319"/>
    </source>
</evidence>
<keyword evidence="9" id="KW-0564">Palmitate</keyword>
<dbReference type="AlphaFoldDB" id="A0A669PIZ8"/>
<feature type="compositionally biased region" description="Polar residues" evidence="14">
    <location>
        <begin position="154"/>
        <end position="171"/>
    </location>
</feature>
<feature type="domain" description="Ig-like" evidence="17">
    <location>
        <begin position="6"/>
        <end position="120"/>
    </location>
</feature>
<dbReference type="InterPro" id="IPR036179">
    <property type="entry name" value="Ig-like_dom_sf"/>
</dbReference>
<keyword evidence="4 16" id="KW-0732">Signal</keyword>
<keyword evidence="8 15" id="KW-0472">Membrane</keyword>
<feature type="compositionally biased region" description="Low complexity" evidence="14">
    <location>
        <begin position="143"/>
        <end position="153"/>
    </location>
</feature>
<keyword evidence="19" id="KW-1185">Reference proteome</keyword>
<dbReference type="FunFam" id="2.60.40.10:FF:001514">
    <property type="entry name" value="CD8 alpha chain"/>
    <property type="match status" value="1"/>
</dbReference>
<dbReference type="GO" id="GO:0007166">
    <property type="term" value="P:cell surface receptor signaling pathway"/>
    <property type="evidence" value="ECO:0007669"/>
    <property type="project" value="TreeGrafter"/>
</dbReference>
<accession>A0A669PIZ8</accession>
<keyword evidence="3 15" id="KW-0812">Transmembrane</keyword>